<dbReference type="AlphaFoldDB" id="A0A1J0VH00"/>
<evidence type="ECO:0000256" key="7">
    <source>
        <dbReference type="ARBA" id="ARBA00022692"/>
    </source>
</evidence>
<gene>
    <name evidence="14" type="ORF">BOX17_10305</name>
    <name evidence="15" type="ORF">BOX17_13525</name>
</gene>
<reference evidence="16" key="2">
    <citation type="submission" date="2016-11" db="EMBL/GenBank/DDBJ databases">
        <title>Halolamina sediminis sp. nov., an extremely halophilic archaeon isolated from solar salt.</title>
        <authorList>
            <person name="Koh H.-W."/>
            <person name="Rani S."/>
            <person name="Park S.-J."/>
        </authorList>
    </citation>
    <scope>NUCLEOTIDE SEQUENCE [LARGE SCALE GENOMIC DNA]</scope>
    <source>
        <strain evidence="16">Hb3</strain>
    </source>
</reference>
<keyword evidence="8" id="KW-1278">Translocase</keyword>
<keyword evidence="12" id="KW-0915">Sodium</keyword>
<protein>
    <recommendedName>
        <fullName evidence="12">Oxaloacetate decarboxylase beta chain</fullName>
        <ecNumber evidence="12">7.2.4.2</ecNumber>
    </recommendedName>
</protein>
<sequence>MTDKLLTLWTGSGLYNLSLGQAVMVLVGLLLLYLAIHKKFEPLLLVPIGFGGILANIPEAGLALSAAEQAVHLARPAVLEQIASALQLSLDPAAGLEAWRHSLGEVLHGDISPALVRAANDVAMDGGYSHGMLYQFYSVAIASGIAPLVIFMGVGAMTDFGPLLANPRTLFLGAAAQFGIFATLLGAVGMTAMGWMDFSLNQAAAIGIIGGADGPTSIYVSSILAPELLGAIAVASYSYMALVPLIQPPIMKALTSKREREITMTQLRPVSKLEKIVFPLALLLLVVLFLPDAAPLLGMFCFGNLLRECGVVERLSDTTQNALINTVTIFLGLSVGSKLMADRFLAVETLGILALGMVAFAIGTACGILMAKLMNAVSKMPINPLIGSAGVSAVPMAARVSNKVGLEANPHNFLLMHAMGPNVAGVIGSAVAAGVMIKYLG</sequence>
<dbReference type="Proteomes" id="UP000181985">
    <property type="component" value="Chromosome"/>
</dbReference>
<name>A0A1J0VH00_9GAMM</name>
<comment type="catalytic activity">
    <reaction evidence="11 12">
        <text>oxaloacetate + 2 Na(+)(in) + H(+) = pyruvate + 2 Na(+)(out) + CO2</text>
        <dbReference type="Rhea" id="RHEA:57724"/>
        <dbReference type="ChEBI" id="CHEBI:15361"/>
        <dbReference type="ChEBI" id="CHEBI:15378"/>
        <dbReference type="ChEBI" id="CHEBI:16452"/>
        <dbReference type="ChEBI" id="CHEBI:16526"/>
        <dbReference type="ChEBI" id="CHEBI:29101"/>
        <dbReference type="EC" id="7.2.4.2"/>
    </reaction>
</comment>
<dbReference type="RefSeq" id="WP_071944299.1">
    <property type="nucleotide sequence ID" value="NZ_CP018139.1"/>
</dbReference>
<evidence type="ECO:0000256" key="5">
    <source>
        <dbReference type="ARBA" id="ARBA00011869"/>
    </source>
</evidence>
<dbReference type="InterPro" id="IPR005661">
    <property type="entry name" value="OadB_MmdB"/>
</dbReference>
<keyword evidence="7 13" id="KW-0812">Transmembrane</keyword>
<feature type="transmembrane region" description="Helical" evidence="13">
    <location>
        <begin position="14"/>
        <end position="36"/>
    </location>
</feature>
<evidence type="ECO:0000256" key="9">
    <source>
        <dbReference type="ARBA" id="ARBA00022989"/>
    </source>
</evidence>
<comment type="subcellular location">
    <subcellularLocation>
        <location evidence="3">Cell membrane</location>
        <topology evidence="3">Multi-pass membrane protein</topology>
    </subcellularLocation>
</comment>
<reference evidence="14" key="1">
    <citation type="submission" date="2016-11" db="EMBL/GenBank/DDBJ databases">
        <title>Halolamina aestuarii sp. nov., an extremely halophilic archaeon isolated from solar salt.</title>
        <authorList>
            <person name="Koh H.-W."/>
            <person name="Rani S."/>
            <person name="Park S.-J."/>
        </authorList>
    </citation>
    <scope>NUCLEOTIDE SEQUENCE</scope>
    <source>
        <strain evidence="14">Hb3</strain>
    </source>
</reference>
<evidence type="ECO:0000256" key="4">
    <source>
        <dbReference type="ARBA" id="ARBA00010924"/>
    </source>
</evidence>
<dbReference type="GO" id="GO:0005886">
    <property type="term" value="C:plasma membrane"/>
    <property type="evidence" value="ECO:0007669"/>
    <property type="project" value="UniProtKB-SubCell"/>
</dbReference>
<dbReference type="PANTHER" id="PTHR35806:SF1">
    <property type="entry name" value="OXALOACETATE DECARBOXYLASE BETA CHAIN 2"/>
    <property type="match status" value="1"/>
</dbReference>
<feature type="transmembrane region" description="Helical" evidence="13">
    <location>
        <begin position="43"/>
        <end position="67"/>
    </location>
</feature>
<dbReference type="NCBIfam" id="TIGR01109">
    <property type="entry name" value="Na_pump_decarbB"/>
    <property type="match status" value="1"/>
</dbReference>
<accession>A0A1J0VH00</accession>
<dbReference type="GO" id="GO:0015451">
    <property type="term" value="F:decarboxylation-driven active transmembrane transporter activity"/>
    <property type="evidence" value="ECO:0007669"/>
    <property type="project" value="UniProtKB-EC"/>
</dbReference>
<organism evidence="14 16">
    <name type="scientific">Halomonas aestuarii</name>
    <dbReference type="NCBI Taxonomy" id="1897729"/>
    <lineage>
        <taxon>Bacteria</taxon>
        <taxon>Pseudomonadati</taxon>
        <taxon>Pseudomonadota</taxon>
        <taxon>Gammaproteobacteria</taxon>
        <taxon>Oceanospirillales</taxon>
        <taxon>Halomonadaceae</taxon>
        <taxon>Halomonas</taxon>
    </lineage>
</organism>
<feature type="transmembrane region" description="Helical" evidence="13">
    <location>
        <begin position="352"/>
        <end position="370"/>
    </location>
</feature>
<evidence type="ECO:0000256" key="11">
    <source>
        <dbReference type="ARBA" id="ARBA00048176"/>
    </source>
</evidence>
<evidence type="ECO:0000256" key="10">
    <source>
        <dbReference type="ARBA" id="ARBA00023136"/>
    </source>
</evidence>
<keyword evidence="12" id="KW-0739">Sodium transport</keyword>
<evidence type="ECO:0000256" key="6">
    <source>
        <dbReference type="ARBA" id="ARBA00022475"/>
    </source>
</evidence>
<feature type="transmembrane region" description="Helical" evidence="13">
    <location>
        <begin position="322"/>
        <end position="340"/>
    </location>
</feature>
<dbReference type="EMBL" id="CP018139">
    <property type="protein sequence ID" value="APE31304.1"/>
    <property type="molecule type" value="Genomic_DNA"/>
</dbReference>
<dbReference type="EMBL" id="CP018139">
    <property type="protein sequence ID" value="APE31882.1"/>
    <property type="molecule type" value="Genomic_DNA"/>
</dbReference>
<feature type="transmembrane region" description="Helical" evidence="13">
    <location>
        <begin position="170"/>
        <end position="196"/>
    </location>
</feature>
<evidence type="ECO:0000313" key="14">
    <source>
        <dbReference type="EMBL" id="APE31304.1"/>
    </source>
</evidence>
<evidence type="ECO:0000313" key="16">
    <source>
        <dbReference type="Proteomes" id="UP000181985"/>
    </source>
</evidence>
<feature type="transmembrane region" description="Helical" evidence="13">
    <location>
        <begin position="418"/>
        <end position="440"/>
    </location>
</feature>
<dbReference type="GO" id="GO:0006814">
    <property type="term" value="P:sodium ion transport"/>
    <property type="evidence" value="ECO:0007669"/>
    <property type="project" value="UniProtKB-UniRule"/>
</dbReference>
<comment type="function">
    <text evidence="2 12">Catalyzes the decarboxylation of oxaloacetate coupled to Na(+) translocation.</text>
</comment>
<evidence type="ECO:0000256" key="12">
    <source>
        <dbReference type="PIRNR" id="PIRNR015658"/>
    </source>
</evidence>
<keyword evidence="6 12" id="KW-1003">Cell membrane</keyword>
<comment type="subunit">
    <text evidence="5 12">Heterotrimer of an alpha, a beta and a gamma subunit.</text>
</comment>
<keyword evidence="16" id="KW-1185">Reference proteome</keyword>
<feature type="transmembrane region" description="Helical" evidence="13">
    <location>
        <begin position="276"/>
        <end position="302"/>
    </location>
</feature>
<keyword evidence="10 12" id="KW-0472">Membrane</keyword>
<evidence type="ECO:0000256" key="8">
    <source>
        <dbReference type="ARBA" id="ARBA00022967"/>
    </source>
</evidence>
<keyword evidence="9 13" id="KW-1133">Transmembrane helix</keyword>
<dbReference type="KEGG" id="hsi:BOX17_13525"/>
<comment type="similarity">
    <text evidence="4 12">Belongs to the GcdB/MmdB/OadB family.</text>
</comment>
<keyword evidence="12" id="KW-0813">Transport</keyword>
<dbReference type="PANTHER" id="PTHR35806">
    <property type="entry name" value="OXALOACETATE DECARBOXYLASE BETA CHAIN 2"/>
    <property type="match status" value="1"/>
</dbReference>
<dbReference type="KEGG" id="hsi:BOX17_10305"/>
<evidence type="ECO:0000256" key="2">
    <source>
        <dbReference type="ARBA" id="ARBA00003002"/>
    </source>
</evidence>
<evidence type="ECO:0000256" key="1">
    <source>
        <dbReference type="ARBA" id="ARBA00001959"/>
    </source>
</evidence>
<keyword evidence="12" id="KW-0406">Ion transport</keyword>
<dbReference type="Pfam" id="PF03977">
    <property type="entry name" value="OAD_beta"/>
    <property type="match status" value="1"/>
</dbReference>
<evidence type="ECO:0000256" key="13">
    <source>
        <dbReference type="SAM" id="Phobius"/>
    </source>
</evidence>
<dbReference type="PIRSF" id="PIRSF015658">
    <property type="entry name" value="MmdB_OadB"/>
    <property type="match status" value="1"/>
</dbReference>
<dbReference type="GO" id="GO:0016829">
    <property type="term" value="F:lyase activity"/>
    <property type="evidence" value="ECO:0007669"/>
    <property type="project" value="InterPro"/>
</dbReference>
<dbReference type="OrthoDB" id="9783838at2"/>
<comment type="cofactor">
    <cofactor evidence="1">
        <name>Na(+)</name>
        <dbReference type="ChEBI" id="CHEBI:29101"/>
    </cofactor>
</comment>
<dbReference type="EC" id="7.2.4.2" evidence="12"/>
<evidence type="ECO:0000313" key="15">
    <source>
        <dbReference type="EMBL" id="APE31882.1"/>
    </source>
</evidence>
<feature type="transmembrane region" description="Helical" evidence="13">
    <location>
        <begin position="134"/>
        <end position="158"/>
    </location>
</feature>
<feature type="transmembrane region" description="Helical" evidence="13">
    <location>
        <begin position="228"/>
        <end position="246"/>
    </location>
</feature>
<evidence type="ECO:0000256" key="3">
    <source>
        <dbReference type="ARBA" id="ARBA00004651"/>
    </source>
</evidence>
<proteinExistence type="inferred from homology"/>